<evidence type="ECO:0000256" key="2">
    <source>
        <dbReference type="ARBA" id="ARBA00051243"/>
    </source>
</evidence>
<keyword evidence="3" id="KW-0547">Nucleotide-binding</keyword>
<feature type="domain" description="Protein kinase" evidence="4">
    <location>
        <begin position="413"/>
        <end position="701"/>
    </location>
</feature>
<evidence type="ECO:0000256" key="1">
    <source>
        <dbReference type="ARBA" id="ARBA00004167"/>
    </source>
</evidence>
<dbReference type="Proteomes" id="UP001642540">
    <property type="component" value="Unassembled WGS sequence"/>
</dbReference>
<evidence type="ECO:0000256" key="3">
    <source>
        <dbReference type="PROSITE-ProRule" id="PRU10141"/>
    </source>
</evidence>
<dbReference type="Pfam" id="PF07714">
    <property type="entry name" value="PK_Tyr_Ser-Thr"/>
    <property type="match status" value="1"/>
</dbReference>
<dbReference type="EMBL" id="CAXLJM020000075">
    <property type="protein sequence ID" value="CAL8128736.1"/>
    <property type="molecule type" value="Genomic_DNA"/>
</dbReference>
<dbReference type="InterPro" id="IPR000719">
    <property type="entry name" value="Prot_kinase_dom"/>
</dbReference>
<dbReference type="Gene3D" id="3.30.200.20">
    <property type="entry name" value="Phosphorylase Kinase, domain 1"/>
    <property type="match status" value="1"/>
</dbReference>
<evidence type="ECO:0000259" key="4">
    <source>
        <dbReference type="PROSITE" id="PS50011"/>
    </source>
</evidence>
<dbReference type="InterPro" id="IPR008266">
    <property type="entry name" value="Tyr_kinase_AS"/>
</dbReference>
<dbReference type="SUPFAM" id="SSF56112">
    <property type="entry name" value="Protein kinase-like (PK-like)"/>
    <property type="match status" value="1"/>
</dbReference>
<name>A0ABP1RIA1_9HEXA</name>
<keyword evidence="6" id="KW-1185">Reference proteome</keyword>
<dbReference type="PANTHER" id="PTHR24416:SF600">
    <property type="entry name" value="PDGF- AND VEGF-RECEPTOR RELATED, ISOFORM J"/>
    <property type="match status" value="1"/>
</dbReference>
<protein>
    <recommendedName>
        <fullName evidence="4">Protein kinase domain-containing protein</fullName>
    </recommendedName>
</protein>
<evidence type="ECO:0000313" key="5">
    <source>
        <dbReference type="EMBL" id="CAL8128736.1"/>
    </source>
</evidence>
<feature type="binding site" evidence="3">
    <location>
        <position position="442"/>
    </location>
    <ligand>
        <name>ATP</name>
        <dbReference type="ChEBI" id="CHEBI:30616"/>
    </ligand>
</feature>
<dbReference type="InterPro" id="IPR050122">
    <property type="entry name" value="RTK"/>
</dbReference>
<dbReference type="PRINTS" id="PR00109">
    <property type="entry name" value="TYRKINASE"/>
</dbReference>
<dbReference type="InterPro" id="IPR011009">
    <property type="entry name" value="Kinase-like_dom_sf"/>
</dbReference>
<organism evidence="5 6">
    <name type="scientific">Orchesella dallaii</name>
    <dbReference type="NCBI Taxonomy" id="48710"/>
    <lineage>
        <taxon>Eukaryota</taxon>
        <taxon>Metazoa</taxon>
        <taxon>Ecdysozoa</taxon>
        <taxon>Arthropoda</taxon>
        <taxon>Hexapoda</taxon>
        <taxon>Collembola</taxon>
        <taxon>Entomobryomorpha</taxon>
        <taxon>Entomobryoidea</taxon>
        <taxon>Orchesellidae</taxon>
        <taxon>Orchesellinae</taxon>
        <taxon>Orchesella</taxon>
    </lineage>
</organism>
<gene>
    <name evidence="5" type="ORF">ODALV1_LOCUS22503</name>
</gene>
<dbReference type="InterPro" id="IPR017441">
    <property type="entry name" value="Protein_kinase_ATP_BS"/>
</dbReference>
<dbReference type="Gene3D" id="1.10.510.10">
    <property type="entry name" value="Transferase(Phosphotransferase) domain 1"/>
    <property type="match status" value="1"/>
</dbReference>
<accession>A0ABP1RIA1</accession>
<proteinExistence type="predicted"/>
<dbReference type="PROSITE" id="PS00107">
    <property type="entry name" value="PROTEIN_KINASE_ATP"/>
    <property type="match status" value="1"/>
</dbReference>
<dbReference type="InterPro" id="IPR001245">
    <property type="entry name" value="Ser-Thr/Tyr_kinase_cat_dom"/>
</dbReference>
<comment type="subcellular location">
    <subcellularLocation>
        <location evidence="1">Membrane</location>
        <topology evidence="1">Single-pass membrane protein</topology>
    </subcellularLocation>
</comment>
<dbReference type="CDD" id="cd00192">
    <property type="entry name" value="PTKc"/>
    <property type="match status" value="1"/>
</dbReference>
<dbReference type="PANTHER" id="PTHR24416">
    <property type="entry name" value="TYROSINE-PROTEIN KINASE RECEPTOR"/>
    <property type="match status" value="1"/>
</dbReference>
<reference evidence="5 6" key="1">
    <citation type="submission" date="2024-08" db="EMBL/GenBank/DDBJ databases">
        <authorList>
            <person name="Cucini C."/>
            <person name="Frati F."/>
        </authorList>
    </citation>
    <scope>NUCLEOTIDE SEQUENCE [LARGE SCALE GENOMIC DNA]</scope>
</reference>
<comment type="catalytic activity">
    <reaction evidence="2">
        <text>L-tyrosyl-[protein] + ATP = O-phospho-L-tyrosyl-[protein] + ADP + H(+)</text>
        <dbReference type="Rhea" id="RHEA:10596"/>
        <dbReference type="Rhea" id="RHEA-COMP:10136"/>
        <dbReference type="Rhea" id="RHEA-COMP:20101"/>
        <dbReference type="ChEBI" id="CHEBI:15378"/>
        <dbReference type="ChEBI" id="CHEBI:30616"/>
        <dbReference type="ChEBI" id="CHEBI:46858"/>
        <dbReference type="ChEBI" id="CHEBI:61978"/>
        <dbReference type="ChEBI" id="CHEBI:456216"/>
        <dbReference type="EC" id="2.7.10.1"/>
    </reaction>
</comment>
<comment type="caution">
    <text evidence="5">The sequence shown here is derived from an EMBL/GenBank/DDBJ whole genome shotgun (WGS) entry which is preliminary data.</text>
</comment>
<sequence length="704" mass="80291">MSGIKNRLVFFDKKEHVETLQKSEAIEFDRNFTGITFNPRISHINHDPNAYSASDIEAMLKVISRRFSKVVVRTGIKALSNDSSTIQSITYTQLIAAKLNKKSQISQINSFKFKLMLTIEINDDANLRTVLKNADYALLLAAEANLIHPGTVSALLFSVLDIGKNKSNNISIQVMSYIRNQNQTMNQGLQIGLWILMKNCVYSSNTYIPKYTRLVLRHADFVIFHHGPTAAQVGFGAQIASQSIIFQYSICEKRLRRSFPGNLQIMWSTSSLSLESEGYGHSFFITYWKLMSDWAARNKQLLYFLEAFDTPLIRYRKISSNHRGCWRLKRADIIDITENSFVEKINGVAIFMVYRNVKNLQTQRLNKEDYEEFMNGNTDSGGPGAEKGGNCLEMLRLPYDKKQYELHKTSFTIDYKSLLGTGTFGSVYKGTIHHSNKECAFKLTQPSCSITTLKGLLSEIKLLSYLGNHKNIVALIGSYTAELRNGVVYVVIELCGGGSLENFLRAQERNYTNVASESTRKYDGGGKILNKHFNWEHDMLRWCVEISSGLEYIASKNVVHADVAARNILLTSNLTAKISDFGLSRRMYDYTNYVKKQQEPLPWRWMSIEALRSLEFSEKSDVWAFGVTMWEIFSVGDTPYPGLSWSLDFVGELQKGLRLQRPQYSTEEIYQLMLECWHPNPTNRCSFTELKSTLTNIDAGFDRI</sequence>
<keyword evidence="3" id="KW-0067">ATP-binding</keyword>
<dbReference type="PROSITE" id="PS00109">
    <property type="entry name" value="PROTEIN_KINASE_TYR"/>
    <property type="match status" value="1"/>
</dbReference>
<evidence type="ECO:0000313" key="6">
    <source>
        <dbReference type="Proteomes" id="UP001642540"/>
    </source>
</evidence>
<dbReference type="PROSITE" id="PS50011">
    <property type="entry name" value="PROTEIN_KINASE_DOM"/>
    <property type="match status" value="1"/>
</dbReference>